<dbReference type="RefSeq" id="WP_126990593.1">
    <property type="nucleotide sequence ID" value="NZ_JTFC01000031.1"/>
</dbReference>
<dbReference type="OrthoDB" id="6960201at2"/>
<protein>
    <recommendedName>
        <fullName evidence="3">DUF2513 domain-containing protein</fullName>
    </recommendedName>
</protein>
<name>A0A433RSF5_9BACL</name>
<dbReference type="Pfam" id="PF10711">
    <property type="entry name" value="DUF2513"/>
    <property type="match status" value="1"/>
</dbReference>
<evidence type="ECO:0000313" key="2">
    <source>
        <dbReference type="Proteomes" id="UP000288623"/>
    </source>
</evidence>
<sequence>MKLDQDCVRDLLLAIEELAQVNRTASLEDYFENSNLKEKSYSEEELMYTASRLKEAGFIHAQPNRDFSYYFVSTLTYDGHVFLDTIRDPKVWAKTKEVTSKLASVSIPLMAEIGSKCLKNLLHLE</sequence>
<gene>
    <name evidence="1" type="ORF">QI30_09010</name>
</gene>
<evidence type="ECO:0000313" key="1">
    <source>
        <dbReference type="EMBL" id="RUS55092.1"/>
    </source>
</evidence>
<proteinExistence type="predicted"/>
<evidence type="ECO:0008006" key="3">
    <source>
        <dbReference type="Google" id="ProtNLM"/>
    </source>
</evidence>
<reference evidence="1 2" key="1">
    <citation type="submission" date="2014-11" db="EMBL/GenBank/DDBJ databases">
        <title>Genome sequence and analysis of novel Kurthia sp.</title>
        <authorList>
            <person name="Lawson J.N."/>
            <person name="Gonzalez J.E."/>
            <person name="Rinauldi L."/>
            <person name="Xuan Z."/>
            <person name="Firman A."/>
            <person name="Shaddox L."/>
            <person name="Trudeau A."/>
            <person name="Shah S."/>
            <person name="Reiman D."/>
        </authorList>
    </citation>
    <scope>NUCLEOTIDE SEQUENCE [LARGE SCALE GENOMIC DNA]</scope>
    <source>
        <strain evidence="1 2">3B1D</strain>
    </source>
</reference>
<dbReference type="Proteomes" id="UP000288623">
    <property type="component" value="Unassembled WGS sequence"/>
</dbReference>
<dbReference type="EMBL" id="JTFC01000031">
    <property type="protein sequence ID" value="RUS55092.1"/>
    <property type="molecule type" value="Genomic_DNA"/>
</dbReference>
<keyword evidence="2" id="KW-1185">Reference proteome</keyword>
<dbReference type="AlphaFoldDB" id="A0A433RSF5"/>
<accession>A0A433RSF5</accession>
<comment type="caution">
    <text evidence="1">The sequence shown here is derived from an EMBL/GenBank/DDBJ whole genome shotgun (WGS) entry which is preliminary data.</text>
</comment>
<dbReference type="InterPro" id="IPR019650">
    <property type="entry name" value="DUF2513"/>
</dbReference>
<organism evidence="1 2">
    <name type="scientific">Candidatus Kurthia intestinigallinarum</name>
    <dbReference type="NCBI Taxonomy" id="1562256"/>
    <lineage>
        <taxon>Bacteria</taxon>
        <taxon>Bacillati</taxon>
        <taxon>Bacillota</taxon>
        <taxon>Bacilli</taxon>
        <taxon>Bacillales</taxon>
        <taxon>Caryophanaceae</taxon>
        <taxon>Kurthia</taxon>
    </lineage>
</organism>